<accession>A0A8H3AGY3</accession>
<dbReference type="GO" id="GO:0061630">
    <property type="term" value="F:ubiquitin protein ligase activity"/>
    <property type="evidence" value="ECO:0007669"/>
    <property type="project" value="InterPro"/>
</dbReference>
<proteinExistence type="inferred from homology"/>
<feature type="compositionally biased region" description="Basic and acidic residues" evidence="10">
    <location>
        <begin position="249"/>
        <end position="262"/>
    </location>
</feature>
<feature type="compositionally biased region" description="Polar residues" evidence="10">
    <location>
        <begin position="207"/>
        <end position="217"/>
    </location>
</feature>
<dbReference type="EMBL" id="CAJMWR010001560">
    <property type="protein sequence ID" value="CAE6428976.1"/>
    <property type="molecule type" value="Genomic_DNA"/>
</dbReference>
<dbReference type="InterPro" id="IPR036028">
    <property type="entry name" value="SH3-like_dom_sf"/>
</dbReference>
<dbReference type="AlphaFoldDB" id="A0A8H3AGY3"/>
<dbReference type="PROSITE" id="PS00518">
    <property type="entry name" value="ZF_RING_1"/>
    <property type="match status" value="1"/>
</dbReference>
<dbReference type="InterPro" id="IPR051435">
    <property type="entry name" value="RING_finger_E3_ubiq-ligases"/>
</dbReference>
<dbReference type="Gene3D" id="3.30.40.10">
    <property type="entry name" value="Zinc/RING finger domain, C3HC4 (zinc finger)"/>
    <property type="match status" value="1"/>
</dbReference>
<dbReference type="CDD" id="cd00174">
    <property type="entry name" value="SH3"/>
    <property type="match status" value="1"/>
</dbReference>
<dbReference type="PANTHER" id="PTHR22791">
    <property type="entry name" value="RING-TYPE DOMAIN-CONTAINING PROTEIN"/>
    <property type="match status" value="1"/>
</dbReference>
<keyword evidence="2 8" id="KW-0728">SH3 domain</keyword>
<dbReference type="Gene3D" id="2.30.30.40">
    <property type="entry name" value="SH3 Domains"/>
    <property type="match status" value="1"/>
</dbReference>
<evidence type="ECO:0000259" key="13">
    <source>
        <dbReference type="PROSITE" id="PS51867"/>
    </source>
</evidence>
<keyword evidence="3" id="KW-0479">Metal-binding</keyword>
<feature type="compositionally biased region" description="Polar residues" evidence="10">
    <location>
        <begin position="277"/>
        <end position="293"/>
    </location>
</feature>
<evidence type="ECO:0000256" key="3">
    <source>
        <dbReference type="ARBA" id="ARBA00022723"/>
    </source>
</evidence>
<dbReference type="SUPFAM" id="SSF50044">
    <property type="entry name" value="SH3-domain"/>
    <property type="match status" value="1"/>
</dbReference>
<dbReference type="Pfam" id="PF07653">
    <property type="entry name" value="SH3_2"/>
    <property type="match status" value="1"/>
</dbReference>
<dbReference type="InterPro" id="IPR001841">
    <property type="entry name" value="Znf_RING"/>
</dbReference>
<dbReference type="Proteomes" id="UP000663840">
    <property type="component" value="Unassembled WGS sequence"/>
</dbReference>
<dbReference type="PROSITE" id="PS50002">
    <property type="entry name" value="SH3"/>
    <property type="match status" value="1"/>
</dbReference>
<protein>
    <recommendedName>
        <fullName evidence="16">RING-type domain-containing protein</fullName>
    </recommendedName>
</protein>
<dbReference type="GO" id="GO:0008270">
    <property type="term" value="F:zinc ion binding"/>
    <property type="evidence" value="ECO:0007669"/>
    <property type="project" value="UniProtKB-KW"/>
</dbReference>
<dbReference type="PROSITE" id="PS51867">
    <property type="entry name" value="ZF_RING_GID"/>
    <property type="match status" value="1"/>
</dbReference>
<evidence type="ECO:0000256" key="7">
    <source>
        <dbReference type="PROSITE-ProRule" id="PRU00175"/>
    </source>
</evidence>
<reference evidence="14" key="1">
    <citation type="submission" date="2021-01" db="EMBL/GenBank/DDBJ databases">
        <authorList>
            <person name="Kaushik A."/>
        </authorList>
    </citation>
    <scope>NUCLEOTIDE SEQUENCE</scope>
    <source>
        <strain evidence="14">AG1-1A</strain>
    </source>
</reference>
<evidence type="ECO:0000259" key="11">
    <source>
        <dbReference type="PROSITE" id="PS50002"/>
    </source>
</evidence>
<keyword evidence="5" id="KW-0862">Zinc</keyword>
<gene>
    <name evidence="14" type="ORF">RDB_LOCUS63076</name>
</gene>
<keyword evidence="4 7" id="KW-0863">Zinc-finger</keyword>
<evidence type="ECO:0000313" key="14">
    <source>
        <dbReference type="EMBL" id="CAE6428976.1"/>
    </source>
</evidence>
<name>A0A8H3AGY3_9AGAM</name>
<comment type="caution">
    <text evidence="14">The sequence shown here is derived from an EMBL/GenBank/DDBJ whole genome shotgun (WGS) entry which is preliminary data.</text>
</comment>
<sequence>MRPNGRYVTPQPPTSTAISAYPFLIDQVDGFWTSHLTLELNQFTEMFILQSCPVCFEEFDVEHKPHTIPCGHVFCLPCLDTVSRTAWDSARCPICRAQFDPVSARAVIGTDQPKQETELWQSLKSYTKANVSAQHLLTLPLEEELGRMGASENIHVAVSAMRMLFQAKNTSFELEVKCQALSTDRELLSTRVTDLEARLRQLQGALTINTQNHSQPEIGQAEPYGSPELSYPSIPSEDDDPRTLRTKPTNREGYRSQDEVRNRFGPTSARSIRESAHTTTLNSGINSSHTSGLLSSPNCAQEKACPGGVPTAVVLRSYQAKCSNELSIDVGERIKFLPGTNLHSHHGWIWCTKLDGQEGYVYTPRGSLRVL</sequence>
<dbReference type="InterPro" id="IPR044063">
    <property type="entry name" value="ZF_RING_GID"/>
</dbReference>
<keyword evidence="6" id="KW-0832">Ubl conjugation</keyword>
<evidence type="ECO:0000256" key="6">
    <source>
        <dbReference type="ARBA" id="ARBA00022843"/>
    </source>
</evidence>
<evidence type="ECO:0000256" key="4">
    <source>
        <dbReference type="ARBA" id="ARBA00022771"/>
    </source>
</evidence>
<feature type="domain" description="RING-Gid-type" evidence="13">
    <location>
        <begin position="52"/>
        <end position="95"/>
    </location>
</feature>
<dbReference type="SMART" id="SM00184">
    <property type="entry name" value="RING"/>
    <property type="match status" value="1"/>
</dbReference>
<feature type="domain" description="SH3" evidence="11">
    <location>
        <begin position="307"/>
        <end position="371"/>
    </location>
</feature>
<dbReference type="PROSITE" id="PS50089">
    <property type="entry name" value="ZF_RING_2"/>
    <property type="match status" value="1"/>
</dbReference>
<evidence type="ECO:0000256" key="10">
    <source>
        <dbReference type="SAM" id="MobiDB-lite"/>
    </source>
</evidence>
<evidence type="ECO:0008006" key="16">
    <source>
        <dbReference type="Google" id="ProtNLM"/>
    </source>
</evidence>
<evidence type="ECO:0000256" key="1">
    <source>
        <dbReference type="ARBA" id="ARBA00008649"/>
    </source>
</evidence>
<evidence type="ECO:0000256" key="5">
    <source>
        <dbReference type="ARBA" id="ARBA00022833"/>
    </source>
</evidence>
<organism evidence="14 15">
    <name type="scientific">Rhizoctonia solani</name>
    <dbReference type="NCBI Taxonomy" id="456999"/>
    <lineage>
        <taxon>Eukaryota</taxon>
        <taxon>Fungi</taxon>
        <taxon>Dikarya</taxon>
        <taxon>Basidiomycota</taxon>
        <taxon>Agaricomycotina</taxon>
        <taxon>Agaricomycetes</taxon>
        <taxon>Cantharellales</taxon>
        <taxon>Ceratobasidiaceae</taxon>
        <taxon>Rhizoctonia</taxon>
    </lineage>
</organism>
<feature type="domain" description="RING-type" evidence="12">
    <location>
        <begin position="52"/>
        <end position="96"/>
    </location>
</feature>
<feature type="region of interest" description="Disordered" evidence="10">
    <location>
        <begin position="207"/>
        <end position="293"/>
    </location>
</feature>
<comment type="similarity">
    <text evidence="1">Belongs to the SH3RF family.</text>
</comment>
<dbReference type="InterPro" id="IPR013083">
    <property type="entry name" value="Znf_RING/FYVE/PHD"/>
</dbReference>
<dbReference type="PANTHER" id="PTHR22791:SF6">
    <property type="entry name" value="RING-TYPE DOMAIN-CONTAINING PROTEIN"/>
    <property type="match status" value="1"/>
</dbReference>
<dbReference type="SUPFAM" id="SSF57850">
    <property type="entry name" value="RING/U-box"/>
    <property type="match status" value="1"/>
</dbReference>
<evidence type="ECO:0000313" key="15">
    <source>
        <dbReference type="Proteomes" id="UP000663840"/>
    </source>
</evidence>
<dbReference type="InterPro" id="IPR017907">
    <property type="entry name" value="Znf_RING_CS"/>
</dbReference>
<feature type="zinc finger region" description="RING-Gid-type" evidence="9">
    <location>
        <begin position="52"/>
        <end position="95"/>
    </location>
</feature>
<dbReference type="GO" id="GO:0016567">
    <property type="term" value="P:protein ubiquitination"/>
    <property type="evidence" value="ECO:0007669"/>
    <property type="project" value="TreeGrafter"/>
</dbReference>
<evidence type="ECO:0000256" key="2">
    <source>
        <dbReference type="ARBA" id="ARBA00022443"/>
    </source>
</evidence>
<evidence type="ECO:0000259" key="12">
    <source>
        <dbReference type="PROSITE" id="PS50089"/>
    </source>
</evidence>
<evidence type="ECO:0000256" key="9">
    <source>
        <dbReference type="PROSITE-ProRule" id="PRU01215"/>
    </source>
</evidence>
<evidence type="ECO:0000256" key="8">
    <source>
        <dbReference type="PROSITE-ProRule" id="PRU00192"/>
    </source>
</evidence>
<dbReference type="Pfam" id="PF14634">
    <property type="entry name" value="zf-RING_5"/>
    <property type="match status" value="1"/>
</dbReference>
<dbReference type="InterPro" id="IPR001452">
    <property type="entry name" value="SH3_domain"/>
</dbReference>